<dbReference type="GO" id="GO:0036149">
    <property type="term" value="P:phosphatidylinositol acyl-chain remodeling"/>
    <property type="evidence" value="ECO:0007669"/>
    <property type="project" value="TreeGrafter"/>
</dbReference>
<keyword evidence="1" id="KW-0472">Membrane</keyword>
<feature type="transmembrane region" description="Helical" evidence="1">
    <location>
        <begin position="12"/>
        <end position="36"/>
    </location>
</feature>
<dbReference type="EMBL" id="ML004440">
    <property type="protein sequence ID" value="RKP31526.1"/>
    <property type="molecule type" value="Genomic_DNA"/>
</dbReference>
<dbReference type="AlphaFoldDB" id="A0A4P9ZET5"/>
<keyword evidence="4" id="KW-1185">Reference proteome</keyword>
<dbReference type="Proteomes" id="UP000268321">
    <property type="component" value="Unassembled WGS sequence"/>
</dbReference>
<keyword evidence="1" id="KW-1133">Transmembrane helix</keyword>
<proteinExistence type="predicted"/>
<dbReference type="SMART" id="SM00563">
    <property type="entry name" value="PlsC"/>
    <property type="match status" value="1"/>
</dbReference>
<dbReference type="OrthoDB" id="189226at2759"/>
<dbReference type="InterPro" id="IPR002123">
    <property type="entry name" value="Plipid/glycerol_acylTrfase"/>
</dbReference>
<accession>A0A4P9ZET5</accession>
<dbReference type="PANTHER" id="PTHR10983:SF16">
    <property type="entry name" value="LYSOCARDIOLIPIN ACYLTRANSFERASE 1"/>
    <property type="match status" value="1"/>
</dbReference>
<protein>
    <recommendedName>
        <fullName evidence="2">Phospholipid/glycerol acyltransferase domain-containing protein</fullName>
    </recommendedName>
</protein>
<dbReference type="GO" id="GO:0005783">
    <property type="term" value="C:endoplasmic reticulum"/>
    <property type="evidence" value="ECO:0007669"/>
    <property type="project" value="TreeGrafter"/>
</dbReference>
<gene>
    <name evidence="3" type="ORF">METBISCDRAFT_22269</name>
</gene>
<dbReference type="GO" id="GO:0016746">
    <property type="term" value="F:acyltransferase activity"/>
    <property type="evidence" value="ECO:0007669"/>
    <property type="project" value="InterPro"/>
</dbReference>
<evidence type="ECO:0000256" key="1">
    <source>
        <dbReference type="SAM" id="Phobius"/>
    </source>
</evidence>
<evidence type="ECO:0000259" key="2">
    <source>
        <dbReference type="SMART" id="SM00563"/>
    </source>
</evidence>
<reference evidence="4" key="1">
    <citation type="journal article" date="2018" name="Nat. Microbiol.">
        <title>Leveraging single-cell genomics to expand the fungal tree of life.</title>
        <authorList>
            <person name="Ahrendt S.R."/>
            <person name="Quandt C.A."/>
            <person name="Ciobanu D."/>
            <person name="Clum A."/>
            <person name="Salamov A."/>
            <person name="Andreopoulos B."/>
            <person name="Cheng J.F."/>
            <person name="Woyke T."/>
            <person name="Pelin A."/>
            <person name="Henrissat B."/>
            <person name="Reynolds N.K."/>
            <person name="Benny G.L."/>
            <person name="Smith M.E."/>
            <person name="James T.Y."/>
            <person name="Grigoriev I.V."/>
        </authorList>
    </citation>
    <scope>NUCLEOTIDE SEQUENCE [LARGE SCALE GENOMIC DNA]</scope>
    <source>
        <strain evidence="4">Baker2002</strain>
    </source>
</reference>
<dbReference type="SUPFAM" id="SSF69593">
    <property type="entry name" value="Glycerol-3-phosphate (1)-acyltransferase"/>
    <property type="match status" value="1"/>
</dbReference>
<organism evidence="3 4">
    <name type="scientific">Metschnikowia bicuspidata</name>
    <dbReference type="NCBI Taxonomy" id="27322"/>
    <lineage>
        <taxon>Eukaryota</taxon>
        <taxon>Fungi</taxon>
        <taxon>Dikarya</taxon>
        <taxon>Ascomycota</taxon>
        <taxon>Saccharomycotina</taxon>
        <taxon>Pichiomycetes</taxon>
        <taxon>Metschnikowiaceae</taxon>
        <taxon>Metschnikowia</taxon>
    </lineage>
</organism>
<dbReference type="CDD" id="cd07990">
    <property type="entry name" value="LPLAT_LCLAT1-like"/>
    <property type="match status" value="1"/>
</dbReference>
<feature type="transmembrane region" description="Helical" evidence="1">
    <location>
        <begin position="115"/>
        <end position="135"/>
    </location>
</feature>
<evidence type="ECO:0000313" key="3">
    <source>
        <dbReference type="EMBL" id="RKP31526.1"/>
    </source>
</evidence>
<dbReference type="PANTHER" id="PTHR10983">
    <property type="entry name" value="1-ACYLGLYCEROL-3-PHOSPHATE ACYLTRANSFERASE-RELATED"/>
    <property type="match status" value="1"/>
</dbReference>
<name>A0A4P9ZET5_9ASCO</name>
<feature type="domain" description="Phospholipid/glycerol acyltransferase" evidence="2">
    <location>
        <begin position="103"/>
        <end position="261"/>
    </location>
</feature>
<sequence>MPLFSGISMVARTIAGMTCFLVGAVSTRLFQAIAWIALSGHPSWYYAAIEVLKNHFLTLITLLTAIVSPCQMVITFRKRDVPETTNFRVDASGNLISSLSPKAVYLSNHQIYVDWLFFWFLSYTANLSHGVYVVVKEQLSRAPLVGQGMLNFRFLFLLRRWEDDKVRMTNQLLEIDAEARGYGPALAVRVAASAYARSPDIRVWPHGESDDPRRKHPYQLIIFPEGTVMSPHTRERSEKYLNSFGCPPLSHVLLPRIRGAFLALRLLRKSAEVVYDVTFGYHGLTAADYGEQIFTLKAMFLMGRGPKKVHLHIRSFAIADIPLGDDDDCVDVDQLDPILMKNFEEWLFGIWYEKDQLMAQFFETGSFVDPDDATAQSLTADFKARSTSEYAVPFMTLGAILLALYWVAKSVVVLFAKYFWLLCR</sequence>
<evidence type="ECO:0000313" key="4">
    <source>
        <dbReference type="Proteomes" id="UP000268321"/>
    </source>
</evidence>
<dbReference type="Pfam" id="PF01553">
    <property type="entry name" value="Acyltransferase"/>
    <property type="match status" value="1"/>
</dbReference>
<feature type="transmembrane region" description="Helical" evidence="1">
    <location>
        <begin position="56"/>
        <end position="76"/>
    </location>
</feature>
<keyword evidence="1" id="KW-0812">Transmembrane</keyword>